<dbReference type="Proteomes" id="UP000663855">
    <property type="component" value="Unassembled WGS sequence"/>
</dbReference>
<feature type="transmembrane region" description="Helical" evidence="8">
    <location>
        <begin position="269"/>
        <end position="291"/>
    </location>
</feature>
<organism evidence="10 12">
    <name type="scientific">Rotaria magnacalcarata</name>
    <dbReference type="NCBI Taxonomy" id="392030"/>
    <lineage>
        <taxon>Eukaryota</taxon>
        <taxon>Metazoa</taxon>
        <taxon>Spiralia</taxon>
        <taxon>Gnathifera</taxon>
        <taxon>Rotifera</taxon>
        <taxon>Eurotatoria</taxon>
        <taxon>Bdelloidea</taxon>
        <taxon>Philodinida</taxon>
        <taxon>Philodinidae</taxon>
        <taxon>Rotaria</taxon>
    </lineage>
</organism>
<gene>
    <name evidence="11" type="ORF">BYL167_LOCUS19386</name>
    <name evidence="10" type="ORF">CJN711_LOCUS26681</name>
</gene>
<keyword evidence="2 8" id="KW-0812">Transmembrane</keyword>
<keyword evidence="3 8" id="KW-1133">Transmembrane helix</keyword>
<dbReference type="EMBL" id="CAJNOV010012541">
    <property type="protein sequence ID" value="CAF1490483.1"/>
    <property type="molecule type" value="Genomic_DNA"/>
</dbReference>
<name>A0A815SI92_9BILA</name>
<dbReference type="Gene3D" id="1.20.1070.10">
    <property type="entry name" value="Rhodopsin 7-helix transmembrane proteins"/>
    <property type="match status" value="1"/>
</dbReference>
<comment type="subcellular location">
    <subcellularLocation>
        <location evidence="1">Membrane</location>
        <topology evidence="1">Multi-pass membrane protein</topology>
    </subcellularLocation>
</comment>
<evidence type="ECO:0000313" key="12">
    <source>
        <dbReference type="Proteomes" id="UP000663855"/>
    </source>
</evidence>
<keyword evidence="7" id="KW-0807">Transducer</keyword>
<evidence type="ECO:0000256" key="8">
    <source>
        <dbReference type="SAM" id="Phobius"/>
    </source>
</evidence>
<dbReference type="Pfam" id="PF00001">
    <property type="entry name" value="7tm_1"/>
    <property type="match status" value="1"/>
</dbReference>
<evidence type="ECO:0000256" key="5">
    <source>
        <dbReference type="ARBA" id="ARBA00023136"/>
    </source>
</evidence>
<accession>A0A815SI92</accession>
<dbReference type="SUPFAM" id="SSF81321">
    <property type="entry name" value="Family A G protein-coupled receptor-like"/>
    <property type="match status" value="1"/>
</dbReference>
<keyword evidence="6" id="KW-0675">Receptor</keyword>
<feature type="transmembrane region" description="Helical" evidence="8">
    <location>
        <begin position="185"/>
        <end position="207"/>
    </location>
</feature>
<proteinExistence type="predicted"/>
<evidence type="ECO:0000313" key="11">
    <source>
        <dbReference type="EMBL" id="CAF4106594.1"/>
    </source>
</evidence>
<evidence type="ECO:0000256" key="2">
    <source>
        <dbReference type="ARBA" id="ARBA00022692"/>
    </source>
</evidence>
<dbReference type="InterPro" id="IPR000276">
    <property type="entry name" value="GPCR_Rhodpsn"/>
</dbReference>
<reference evidence="10" key="1">
    <citation type="submission" date="2021-02" db="EMBL/GenBank/DDBJ databases">
        <authorList>
            <person name="Nowell W R."/>
        </authorList>
    </citation>
    <scope>NUCLEOTIDE SEQUENCE</scope>
</reference>
<evidence type="ECO:0000259" key="9">
    <source>
        <dbReference type="PROSITE" id="PS50262"/>
    </source>
</evidence>
<keyword evidence="5 8" id="KW-0472">Membrane</keyword>
<evidence type="ECO:0000256" key="4">
    <source>
        <dbReference type="ARBA" id="ARBA00023040"/>
    </source>
</evidence>
<dbReference type="Proteomes" id="UP000681967">
    <property type="component" value="Unassembled WGS sequence"/>
</dbReference>
<evidence type="ECO:0000256" key="1">
    <source>
        <dbReference type="ARBA" id="ARBA00004141"/>
    </source>
</evidence>
<dbReference type="PROSITE" id="PS50262">
    <property type="entry name" value="G_PROTEIN_RECEP_F1_2"/>
    <property type="match status" value="1"/>
</dbReference>
<evidence type="ECO:0000256" key="7">
    <source>
        <dbReference type="ARBA" id="ARBA00023224"/>
    </source>
</evidence>
<feature type="transmembrane region" description="Helical" evidence="8">
    <location>
        <begin position="99"/>
        <end position="118"/>
    </location>
</feature>
<evidence type="ECO:0000313" key="10">
    <source>
        <dbReference type="EMBL" id="CAF1490483.1"/>
    </source>
</evidence>
<evidence type="ECO:0000256" key="6">
    <source>
        <dbReference type="ARBA" id="ARBA00023170"/>
    </source>
</evidence>
<feature type="transmembrane region" description="Helical" evidence="8">
    <location>
        <begin position="228"/>
        <end position="249"/>
    </location>
</feature>
<dbReference type="InterPro" id="IPR017452">
    <property type="entry name" value="GPCR_Rhodpsn_7TM"/>
</dbReference>
<feature type="transmembrane region" description="Helical" evidence="8">
    <location>
        <begin position="20"/>
        <end position="45"/>
    </location>
</feature>
<dbReference type="GO" id="GO:0005886">
    <property type="term" value="C:plasma membrane"/>
    <property type="evidence" value="ECO:0007669"/>
    <property type="project" value="TreeGrafter"/>
</dbReference>
<feature type="transmembrane region" description="Helical" evidence="8">
    <location>
        <begin position="57"/>
        <end position="79"/>
    </location>
</feature>
<feature type="transmembrane region" description="Helical" evidence="8">
    <location>
        <begin position="139"/>
        <end position="160"/>
    </location>
</feature>
<dbReference type="AlphaFoldDB" id="A0A815SI92"/>
<dbReference type="PANTHER" id="PTHR24243:SF230">
    <property type="entry name" value="G-PROTEIN COUPLED RECEPTORS FAMILY 1 PROFILE DOMAIN-CONTAINING PROTEIN"/>
    <property type="match status" value="1"/>
</dbReference>
<keyword evidence="4" id="KW-0297">G-protein coupled receptor</keyword>
<evidence type="ECO:0000256" key="3">
    <source>
        <dbReference type="ARBA" id="ARBA00022989"/>
    </source>
</evidence>
<sequence length="334" mass="37366">MSSTGTDQNEITKLLAIVDILFGYVGLTIMLLGTFGNVINVISFARLESLKTLASSLFLLASVIASQGVLSFGLLTRVIGGFSGIDPLYTSVVLCKIRWLVRTASGAVSLTCICLAAIDRYLFSCHEIHRHQLITMKRARWAILISIFFWLSVFSSYAVFYTSPIPLSCTIANPAFAYFASYFNLFHYSILPLSAISTFSLLTWHNLGQQPATYLRGGIRLHDQVTRMLIAQSFGILITSFPNMIWQIYTVSTNSTIKSSLQLAQNNLINTICVLIGFSTHGITFYIYLLASSTFRKNVQEMFLRSRRIAPSRNVDLVQITITKPDQRETVRIH</sequence>
<comment type="caution">
    <text evidence="10">The sequence shown here is derived from an EMBL/GenBank/DDBJ whole genome shotgun (WGS) entry which is preliminary data.</text>
</comment>
<dbReference type="PANTHER" id="PTHR24243">
    <property type="entry name" value="G-PROTEIN COUPLED RECEPTOR"/>
    <property type="match status" value="1"/>
</dbReference>
<protein>
    <recommendedName>
        <fullName evidence="9">G-protein coupled receptors family 1 profile domain-containing protein</fullName>
    </recommendedName>
</protein>
<feature type="domain" description="G-protein coupled receptors family 1 profile" evidence="9">
    <location>
        <begin position="36"/>
        <end position="288"/>
    </location>
</feature>
<dbReference type="EMBL" id="CAJOBH010008210">
    <property type="protein sequence ID" value="CAF4106594.1"/>
    <property type="molecule type" value="Genomic_DNA"/>
</dbReference>
<dbReference type="GO" id="GO:0004930">
    <property type="term" value="F:G protein-coupled receptor activity"/>
    <property type="evidence" value="ECO:0007669"/>
    <property type="project" value="UniProtKB-KW"/>
</dbReference>